<proteinExistence type="inferred from homology"/>
<dbReference type="Pfam" id="PF00244">
    <property type="entry name" value="14-3-3"/>
    <property type="match status" value="1"/>
</dbReference>
<accession>M7BVY7</accession>
<reference evidence="5" key="1">
    <citation type="journal article" date="2013" name="Nat. Genet.">
        <title>The draft genomes of soft-shell turtle and green sea turtle yield insights into the development and evolution of the turtle-specific body plan.</title>
        <authorList>
            <person name="Wang Z."/>
            <person name="Pascual-Anaya J."/>
            <person name="Zadissa A."/>
            <person name="Li W."/>
            <person name="Niimura Y."/>
            <person name="Huang Z."/>
            <person name="Li C."/>
            <person name="White S."/>
            <person name="Xiong Z."/>
            <person name="Fang D."/>
            <person name="Wang B."/>
            <person name="Ming Y."/>
            <person name="Chen Y."/>
            <person name="Zheng Y."/>
            <person name="Kuraku S."/>
            <person name="Pignatelli M."/>
            <person name="Herrero J."/>
            <person name="Beal K."/>
            <person name="Nozawa M."/>
            <person name="Li Q."/>
            <person name="Wang J."/>
            <person name="Zhang H."/>
            <person name="Yu L."/>
            <person name="Shigenobu S."/>
            <person name="Wang J."/>
            <person name="Liu J."/>
            <person name="Flicek P."/>
            <person name="Searle S."/>
            <person name="Wang J."/>
            <person name="Kuratani S."/>
            <person name="Yin Y."/>
            <person name="Aken B."/>
            <person name="Zhang G."/>
            <person name="Irie N."/>
        </authorList>
    </citation>
    <scope>NUCLEOTIDE SEQUENCE [LARGE SCALE GENOMIC DNA]</scope>
</reference>
<dbReference type="STRING" id="8469.M7BVY7"/>
<feature type="domain" description="14-3-3" evidence="3">
    <location>
        <begin position="6"/>
        <end position="167"/>
    </location>
</feature>
<comment type="similarity">
    <text evidence="1">Belongs to the 14-3-3 family.</text>
</comment>
<dbReference type="eggNOG" id="KOG0841">
    <property type="taxonomic scope" value="Eukaryota"/>
</dbReference>
<evidence type="ECO:0000256" key="1">
    <source>
        <dbReference type="ARBA" id="ARBA00006141"/>
    </source>
</evidence>
<evidence type="ECO:0000259" key="3">
    <source>
        <dbReference type="SMART" id="SM00101"/>
    </source>
</evidence>
<dbReference type="PANTHER" id="PTHR18860">
    <property type="entry name" value="14-3-3 PROTEIN"/>
    <property type="match status" value="1"/>
</dbReference>
<name>M7BVY7_CHEMY</name>
<dbReference type="AlphaFoldDB" id="M7BVY7"/>
<feature type="region of interest" description="Disordered" evidence="2">
    <location>
        <begin position="300"/>
        <end position="326"/>
    </location>
</feature>
<protein>
    <submittedName>
        <fullName evidence="4">14-3-3 protein theta</fullName>
    </submittedName>
</protein>
<dbReference type="InterPro" id="IPR036815">
    <property type="entry name" value="14-3-3_dom_sf"/>
</dbReference>
<gene>
    <name evidence="4" type="ORF">UY3_00726</name>
</gene>
<evidence type="ECO:0000256" key="2">
    <source>
        <dbReference type="SAM" id="MobiDB-lite"/>
    </source>
</evidence>
<dbReference type="Proteomes" id="UP000031443">
    <property type="component" value="Unassembled WGS sequence"/>
</dbReference>
<dbReference type="InterPro" id="IPR023410">
    <property type="entry name" value="14-3-3_domain"/>
</dbReference>
<dbReference type="Gene3D" id="1.20.190.20">
    <property type="entry name" value="14-3-3 domain"/>
    <property type="match status" value="1"/>
</dbReference>
<dbReference type="PROSITE" id="PS00797">
    <property type="entry name" value="1433_2"/>
    <property type="match status" value="1"/>
</dbReference>
<evidence type="ECO:0000313" key="5">
    <source>
        <dbReference type="Proteomes" id="UP000031443"/>
    </source>
</evidence>
<dbReference type="InterPro" id="IPR000308">
    <property type="entry name" value="14-3-3"/>
</dbReference>
<dbReference type="PRINTS" id="PR00305">
    <property type="entry name" value="1433ZETA"/>
</dbReference>
<evidence type="ECO:0000313" key="4">
    <source>
        <dbReference type="EMBL" id="EMP42011.1"/>
    </source>
</evidence>
<dbReference type="SUPFAM" id="SSF48445">
    <property type="entry name" value="14-3-3 protein"/>
    <property type="match status" value="1"/>
</dbReference>
<dbReference type="SMART" id="SM00101">
    <property type="entry name" value="14_3_3"/>
    <property type="match status" value="1"/>
</dbReference>
<sequence length="522" mass="58227">MSSGTVAGMSLVNISNPDNKGPQELLDKFLIANATNPESKVFYLKMKGDYFRYLAEVACGDDRKQTIENSQAAYQEAFDISKKEMQPTHPIRLGLALNFSVFYYEILNNPELACTLAKTAFDEAIAELDTLNEDSYKDSTLIMQLLRDNLTLWTSDNAGEECDAAEEDVMIDEGCHNNSFGWCSDEYDVSEGKVQLVPSPHISFHSSLLVFRSSSTSSEDTLACSKAFIQKSYASERPTLKLPEMSRKSSHWGPLPDLQGFKPRMEKDWEARLKFLLMEVSLRPPSDLVQSDSALSATASVKSAPPTIPESWHLSPSPVPRKRHKKQVAERGQSLVPKMARHGDQSRVKSKRMHPSALVLQNSALLTQAPSSLVLEEPFTSAARCGIDTVLVLTISEVFAAVRDLTLLVLVLQDRYDFNTWDGKFKDLLPQEIRQEFFSLVDERKSVARASLQVQQFMATVLGILQEVQQTLQDLPFEGALLFLEQTDAKLHGLKDSTATLKSIGLYTPAPSKKHYGPQQPI</sequence>
<dbReference type="EMBL" id="KB479743">
    <property type="protein sequence ID" value="EMP42011.1"/>
    <property type="molecule type" value="Genomic_DNA"/>
</dbReference>
<organism evidence="4 5">
    <name type="scientific">Chelonia mydas</name>
    <name type="common">Green sea-turtle</name>
    <name type="synonym">Chelonia agassizi</name>
    <dbReference type="NCBI Taxonomy" id="8469"/>
    <lineage>
        <taxon>Eukaryota</taxon>
        <taxon>Metazoa</taxon>
        <taxon>Chordata</taxon>
        <taxon>Craniata</taxon>
        <taxon>Vertebrata</taxon>
        <taxon>Euteleostomi</taxon>
        <taxon>Archelosauria</taxon>
        <taxon>Testudinata</taxon>
        <taxon>Testudines</taxon>
        <taxon>Cryptodira</taxon>
        <taxon>Durocryptodira</taxon>
        <taxon>Americhelydia</taxon>
        <taxon>Chelonioidea</taxon>
        <taxon>Cheloniidae</taxon>
        <taxon>Chelonia</taxon>
    </lineage>
</organism>
<keyword evidence="5" id="KW-1185">Reference proteome</keyword>
<dbReference type="InterPro" id="IPR023409">
    <property type="entry name" value="14-3-3_CS"/>
</dbReference>